<dbReference type="InterPro" id="IPR003439">
    <property type="entry name" value="ABC_transporter-like_ATP-bd"/>
</dbReference>
<evidence type="ECO:0000256" key="3">
    <source>
        <dbReference type="ARBA" id="ARBA00022448"/>
    </source>
</evidence>
<dbReference type="Gene3D" id="3.40.50.300">
    <property type="entry name" value="P-loop containing nucleotide triphosphate hydrolases"/>
    <property type="match status" value="2"/>
</dbReference>
<sequence>MAEANGYGVSTHPQSKANWLSFLLFWWTNHLFKIGYQRPLEQSDFWPLHEEDKTCLLTRQLNSQWREDVNECRRKDKEPKLWKSAMKVLSRKDLYIIVFAGFLDSVGRFLQPFFLGVFITTLMSTTPERMLLSFCAVLMLLVVLMKSIAVHHSSFKLYVIGMRLKASLKGLIFEKILLLGQQTLNEFTKGHVIDLVSNDVQRMELAARQFFRLIVAVFDVCVVVPLLWHFIGWQALMGFIFLCLLVPFGGFLIYLSGKLRIKIAAATDKRIHLMAEIVAGIREIKMHAWEWIFKKQVEETRRDEMRIIRRKSILVSCGISIMYTSGVVAAFISLLTLAFSGCHLTPYTVFTLLSMINLLRNSALRSIAEGAHFVYEAYVSFDRIQKFLLLSELKCVPYDKDSETYASTESLCGKKRIGKATLDITDGLTYFNEYIKKSCTMTRFVKIHDDKNGYHHHELSSLGLHQKLVKGNYEPNTEKCIKLKNVTCRLNGEDKAPVESIYFEAKDETLTVVTGPVGSGKSSFLSLIAGEIPVIAGNITCNGTIAYVPQIPWVFSGTLRENVLFGLPFHYDHYMRVIKACGLEKDIARFPDGDEVVIGERGNTLSGGQQTRISLARAVYANCDIYLLDNPLASLDSNVGDNIFKQCIQEMLSDKLRLMVSHKDQYMNSADQVVVMENGFLLARGTFEDLNNNGAFKGILETHNSIDGTNKSQKISLLEEPSETSKDPCSDNSPSKSMEIPLEDRATGTVSFKLYWNYLKAGLHPIALAGLTFMFLVCQGVTVLPDLWLSFLTTLPHHRQTEWMNVSIYAGFVAVTILCTTLRAFFFFVAVLRSSEKLHNNMATAILKAPVLFFDSNPIGRILNRFAKDTGCLDEILPQTFFFAIQMVLFVFTAALIPLVANAWLAAVVTPIVLLYVYIARYFMRTSRELKRLEAVSRSPVLSQISETLDGLDTIRSRGRQKEFADKLHRYQDTHSRAYFMVLASTRWLGIRLDLLSALLIGAVAFFAALQTQSNAALVGIAFVYVFETAHFTQVSVQQSSEVENLMTSVERVIAVTQLEPEDGYKIEPRKSEQWPTIGEIQFNGVSLRYYPEGPRVLNDLNLTIAGQSKVGIVGRTGAGKSSIIAALKRMPKAEGSIVIDGVNLSDLNIQESRMCISVLSQDPVVFSGSIRENLDPLSLHCDVDLWDALEAVHLKNLVETFPGKLSHELTYKGMNLSVGEKQLLCLARVLLQGNKIVILDEPASHLDPRTEQIIQETIHERLANSTVITISHRPKAIEHCNKILFINDGQLVCDHS</sequence>
<evidence type="ECO:0000256" key="5">
    <source>
        <dbReference type="ARBA" id="ARBA00022737"/>
    </source>
</evidence>
<feature type="transmembrane region" description="Helical" evidence="11">
    <location>
        <begin position="808"/>
        <end position="832"/>
    </location>
</feature>
<keyword evidence="9 11" id="KW-0472">Membrane</keyword>
<evidence type="ECO:0000256" key="4">
    <source>
        <dbReference type="ARBA" id="ARBA00022692"/>
    </source>
</evidence>
<dbReference type="EMBL" id="JARQWQ010000010">
    <property type="protein sequence ID" value="KAK2569060.1"/>
    <property type="molecule type" value="Genomic_DNA"/>
</dbReference>
<evidence type="ECO:0000256" key="1">
    <source>
        <dbReference type="ARBA" id="ARBA00004141"/>
    </source>
</evidence>
<dbReference type="PROSITE" id="PS00211">
    <property type="entry name" value="ABC_TRANSPORTER_1"/>
    <property type="match status" value="2"/>
</dbReference>
<feature type="transmembrane region" description="Helical" evidence="11">
    <location>
        <begin position="312"/>
        <end position="332"/>
    </location>
</feature>
<dbReference type="SUPFAM" id="SSF90123">
    <property type="entry name" value="ABC transporter transmembrane region"/>
    <property type="match status" value="2"/>
</dbReference>
<evidence type="ECO:0000256" key="10">
    <source>
        <dbReference type="SAM" id="MobiDB-lite"/>
    </source>
</evidence>
<dbReference type="SMART" id="SM00382">
    <property type="entry name" value="AAA"/>
    <property type="match status" value="2"/>
</dbReference>
<evidence type="ECO:0000256" key="2">
    <source>
        <dbReference type="ARBA" id="ARBA00009726"/>
    </source>
</evidence>
<keyword evidence="8 11" id="KW-1133">Transmembrane helix</keyword>
<feature type="region of interest" description="Disordered" evidence="10">
    <location>
        <begin position="718"/>
        <end position="740"/>
    </location>
</feature>
<dbReference type="InterPro" id="IPR036640">
    <property type="entry name" value="ABC1_TM_sf"/>
</dbReference>
<evidence type="ECO:0000256" key="11">
    <source>
        <dbReference type="SAM" id="Phobius"/>
    </source>
</evidence>
<dbReference type="InterPro" id="IPR027417">
    <property type="entry name" value="P-loop_NTPase"/>
</dbReference>
<feature type="transmembrane region" description="Helical" evidence="11">
    <location>
        <begin position="236"/>
        <end position="255"/>
    </location>
</feature>
<keyword evidence="6" id="KW-0547">Nucleotide-binding</keyword>
<dbReference type="FunFam" id="3.40.50.300:FF:000973">
    <property type="entry name" value="Multidrug resistance-associated protein 4"/>
    <property type="match status" value="1"/>
</dbReference>
<dbReference type="InterPro" id="IPR044726">
    <property type="entry name" value="ABCC_6TM_D2"/>
</dbReference>
<reference evidence="14" key="1">
    <citation type="journal article" date="2023" name="G3 (Bethesda)">
        <title>Whole genome assembly and annotation of the endangered Caribbean coral Acropora cervicornis.</title>
        <authorList>
            <person name="Selwyn J.D."/>
            <person name="Vollmer S.V."/>
        </authorList>
    </citation>
    <scope>NUCLEOTIDE SEQUENCE</scope>
    <source>
        <strain evidence="14">K2</strain>
    </source>
</reference>
<dbReference type="GO" id="GO:0140359">
    <property type="term" value="F:ABC-type transporter activity"/>
    <property type="evidence" value="ECO:0007669"/>
    <property type="project" value="InterPro"/>
</dbReference>
<feature type="transmembrane region" description="Helical" evidence="11">
    <location>
        <begin position="131"/>
        <end position="149"/>
    </location>
</feature>
<dbReference type="PROSITE" id="PS50893">
    <property type="entry name" value="ABC_TRANSPORTER_2"/>
    <property type="match status" value="2"/>
</dbReference>
<dbReference type="InterPro" id="IPR003593">
    <property type="entry name" value="AAA+_ATPase"/>
</dbReference>
<name>A0AAD9VCM9_ACRCE</name>
<dbReference type="PANTHER" id="PTHR24223:SF456">
    <property type="entry name" value="MULTIDRUG RESISTANCE-ASSOCIATED PROTEIN LETHAL(2)03659"/>
    <property type="match status" value="1"/>
</dbReference>
<evidence type="ECO:0000313" key="14">
    <source>
        <dbReference type="EMBL" id="KAK2569060.1"/>
    </source>
</evidence>
<protein>
    <submittedName>
        <fullName evidence="14">ATP-binding cassette sub-family C member 4</fullName>
    </submittedName>
</protein>
<organism evidence="14 15">
    <name type="scientific">Acropora cervicornis</name>
    <name type="common">Staghorn coral</name>
    <dbReference type="NCBI Taxonomy" id="6130"/>
    <lineage>
        <taxon>Eukaryota</taxon>
        <taxon>Metazoa</taxon>
        <taxon>Cnidaria</taxon>
        <taxon>Anthozoa</taxon>
        <taxon>Hexacorallia</taxon>
        <taxon>Scleractinia</taxon>
        <taxon>Astrocoeniina</taxon>
        <taxon>Acroporidae</taxon>
        <taxon>Acropora</taxon>
    </lineage>
</organism>
<keyword evidence="5" id="KW-0677">Repeat</keyword>
<feature type="domain" description="ABC transporter" evidence="12">
    <location>
        <begin position="481"/>
        <end position="703"/>
    </location>
</feature>
<evidence type="ECO:0000256" key="7">
    <source>
        <dbReference type="ARBA" id="ARBA00022840"/>
    </source>
</evidence>
<feature type="transmembrane region" description="Helical" evidence="11">
    <location>
        <begin position="903"/>
        <end position="923"/>
    </location>
</feature>
<evidence type="ECO:0000313" key="15">
    <source>
        <dbReference type="Proteomes" id="UP001249851"/>
    </source>
</evidence>
<keyword evidence="4 11" id="KW-0812">Transmembrane</keyword>
<evidence type="ECO:0000256" key="6">
    <source>
        <dbReference type="ARBA" id="ARBA00022741"/>
    </source>
</evidence>
<dbReference type="FunFam" id="3.40.50.300:FF:000163">
    <property type="entry name" value="Multidrug resistance-associated protein member 4"/>
    <property type="match status" value="1"/>
</dbReference>
<feature type="transmembrane region" description="Helical" evidence="11">
    <location>
        <begin position="876"/>
        <end position="897"/>
    </location>
</feature>
<dbReference type="CDD" id="cd18579">
    <property type="entry name" value="ABC_6TM_ABCC_D1"/>
    <property type="match status" value="1"/>
</dbReference>
<accession>A0AAD9VCM9</accession>
<dbReference type="InterPro" id="IPR050173">
    <property type="entry name" value="ABC_transporter_C-like"/>
</dbReference>
<dbReference type="PROSITE" id="PS50929">
    <property type="entry name" value="ABC_TM1F"/>
    <property type="match status" value="2"/>
</dbReference>
<dbReference type="InterPro" id="IPR017871">
    <property type="entry name" value="ABC_transporter-like_CS"/>
</dbReference>
<dbReference type="GO" id="GO:0016020">
    <property type="term" value="C:membrane"/>
    <property type="evidence" value="ECO:0007669"/>
    <property type="project" value="UniProtKB-SubCell"/>
</dbReference>
<feature type="transmembrane region" description="Helical" evidence="11">
    <location>
        <begin position="766"/>
        <end position="788"/>
    </location>
</feature>
<dbReference type="PANTHER" id="PTHR24223">
    <property type="entry name" value="ATP-BINDING CASSETTE SUB-FAMILY C"/>
    <property type="match status" value="1"/>
</dbReference>
<evidence type="ECO:0000259" key="12">
    <source>
        <dbReference type="PROSITE" id="PS50893"/>
    </source>
</evidence>
<dbReference type="CDD" id="cd03244">
    <property type="entry name" value="ABCC_MRP_domain2"/>
    <property type="match status" value="1"/>
</dbReference>
<comment type="similarity">
    <text evidence="2">Belongs to the ABC transporter superfamily. ABCC family. Conjugate transporter (TC 3.A.1.208) subfamily.</text>
</comment>
<comment type="caution">
    <text evidence="14">The sequence shown here is derived from an EMBL/GenBank/DDBJ whole genome shotgun (WGS) entry which is preliminary data.</text>
</comment>
<evidence type="ECO:0000256" key="9">
    <source>
        <dbReference type="ARBA" id="ARBA00023136"/>
    </source>
</evidence>
<dbReference type="CDD" id="cd03250">
    <property type="entry name" value="ABCC_MRP_domain1"/>
    <property type="match status" value="1"/>
</dbReference>
<feature type="transmembrane region" description="Helical" evidence="11">
    <location>
        <begin position="94"/>
        <end position="119"/>
    </location>
</feature>
<keyword evidence="7 14" id="KW-0067">ATP-binding</keyword>
<dbReference type="InterPro" id="IPR011527">
    <property type="entry name" value="ABC1_TM_dom"/>
</dbReference>
<dbReference type="GO" id="GO:0005524">
    <property type="term" value="F:ATP binding"/>
    <property type="evidence" value="ECO:0007669"/>
    <property type="project" value="UniProtKB-KW"/>
</dbReference>
<proteinExistence type="inferred from homology"/>
<feature type="domain" description="ABC transporter" evidence="12">
    <location>
        <begin position="1081"/>
        <end position="1297"/>
    </location>
</feature>
<feature type="domain" description="ABC transmembrane type-1" evidence="13">
    <location>
        <begin position="96"/>
        <end position="362"/>
    </location>
</feature>
<dbReference type="GO" id="GO:0016887">
    <property type="term" value="F:ATP hydrolysis activity"/>
    <property type="evidence" value="ECO:0007669"/>
    <property type="project" value="InterPro"/>
</dbReference>
<dbReference type="SUPFAM" id="SSF52540">
    <property type="entry name" value="P-loop containing nucleoside triphosphate hydrolases"/>
    <property type="match status" value="2"/>
</dbReference>
<feature type="transmembrane region" description="Helical" evidence="11">
    <location>
        <begin position="989"/>
        <end position="1010"/>
    </location>
</feature>
<reference evidence="14" key="2">
    <citation type="journal article" date="2023" name="Science">
        <title>Genomic signatures of disease resistance in endangered staghorn corals.</title>
        <authorList>
            <person name="Vollmer S.V."/>
            <person name="Selwyn J.D."/>
            <person name="Despard B.A."/>
            <person name="Roesel C.L."/>
        </authorList>
    </citation>
    <scope>NUCLEOTIDE SEQUENCE</scope>
    <source>
        <strain evidence="14">K2</strain>
    </source>
</reference>
<evidence type="ECO:0000256" key="8">
    <source>
        <dbReference type="ARBA" id="ARBA00022989"/>
    </source>
</evidence>
<dbReference type="FunFam" id="1.20.1560.10:FF:000014">
    <property type="entry name" value="Multidrug resistance-associated protein member 4"/>
    <property type="match status" value="1"/>
</dbReference>
<dbReference type="InterPro" id="IPR044746">
    <property type="entry name" value="ABCC_6TM_D1"/>
</dbReference>
<feature type="domain" description="ABC transmembrane type-1" evidence="13">
    <location>
        <begin position="769"/>
        <end position="1027"/>
    </location>
</feature>
<dbReference type="Pfam" id="PF00005">
    <property type="entry name" value="ABC_tran"/>
    <property type="match status" value="2"/>
</dbReference>
<keyword evidence="3" id="KW-0813">Transport</keyword>
<feature type="transmembrane region" description="Helical" evidence="11">
    <location>
        <begin position="210"/>
        <end position="230"/>
    </location>
</feature>
<dbReference type="Pfam" id="PF00664">
    <property type="entry name" value="ABC_membrane"/>
    <property type="match status" value="2"/>
</dbReference>
<comment type="subcellular location">
    <subcellularLocation>
        <location evidence="1">Membrane</location>
        <topology evidence="1">Multi-pass membrane protein</topology>
    </subcellularLocation>
</comment>
<dbReference type="CDD" id="cd18580">
    <property type="entry name" value="ABC_6TM_ABCC_D2"/>
    <property type="match status" value="1"/>
</dbReference>
<feature type="transmembrane region" description="Helical" evidence="11">
    <location>
        <begin position="338"/>
        <end position="359"/>
    </location>
</feature>
<dbReference type="Gene3D" id="1.20.1560.10">
    <property type="entry name" value="ABC transporter type 1, transmembrane domain"/>
    <property type="match status" value="2"/>
</dbReference>
<gene>
    <name evidence="14" type="ORF">P5673_005943</name>
</gene>
<keyword evidence="15" id="KW-1185">Reference proteome</keyword>
<dbReference type="Proteomes" id="UP001249851">
    <property type="component" value="Unassembled WGS sequence"/>
</dbReference>
<evidence type="ECO:0000259" key="13">
    <source>
        <dbReference type="PROSITE" id="PS50929"/>
    </source>
</evidence>